<dbReference type="PANTHER" id="PTHR47894">
    <property type="entry name" value="HTH-TYPE TRANSCRIPTIONAL REGULATOR GADX"/>
    <property type="match status" value="1"/>
</dbReference>
<evidence type="ECO:0000256" key="3">
    <source>
        <dbReference type="ARBA" id="ARBA00023163"/>
    </source>
</evidence>
<dbReference type="InterPro" id="IPR018060">
    <property type="entry name" value="HTH_AraC"/>
</dbReference>
<dbReference type="PROSITE" id="PS01124">
    <property type="entry name" value="HTH_ARAC_FAMILY_2"/>
    <property type="match status" value="1"/>
</dbReference>
<gene>
    <name evidence="5" type="ORF">GFN93_12090</name>
</gene>
<dbReference type="Gene3D" id="1.10.10.60">
    <property type="entry name" value="Homeodomain-like"/>
    <property type="match status" value="1"/>
</dbReference>
<proteinExistence type="predicted"/>
<feature type="domain" description="HTH araC/xylS-type" evidence="4">
    <location>
        <begin position="239"/>
        <end position="337"/>
    </location>
</feature>
<dbReference type="GO" id="GO:0003700">
    <property type="term" value="F:DNA-binding transcription factor activity"/>
    <property type="evidence" value="ECO:0007669"/>
    <property type="project" value="InterPro"/>
</dbReference>
<evidence type="ECO:0000256" key="2">
    <source>
        <dbReference type="ARBA" id="ARBA00023125"/>
    </source>
</evidence>
<reference evidence="5 6" key="1">
    <citation type="submission" date="2019-10" db="EMBL/GenBank/DDBJ databases">
        <title>Alcanivorax sp.PA15-N-34 draft genome sequence.</title>
        <authorList>
            <person name="Liao X."/>
            <person name="Shao Z."/>
        </authorList>
    </citation>
    <scope>NUCLEOTIDE SEQUENCE [LARGE SCALE GENOMIC DNA]</scope>
    <source>
        <strain evidence="5 6">PA15-N-34</strain>
    </source>
</reference>
<dbReference type="SMART" id="SM00342">
    <property type="entry name" value="HTH_ARAC"/>
    <property type="match status" value="1"/>
</dbReference>
<keyword evidence="6" id="KW-1185">Reference proteome</keyword>
<organism evidence="5 6">
    <name type="scientific">Alcanivorax sediminis</name>
    <dbReference type="NCBI Taxonomy" id="2663008"/>
    <lineage>
        <taxon>Bacteria</taxon>
        <taxon>Pseudomonadati</taxon>
        <taxon>Pseudomonadota</taxon>
        <taxon>Gammaproteobacteria</taxon>
        <taxon>Oceanospirillales</taxon>
        <taxon>Alcanivoracaceae</taxon>
        <taxon>Alcanivorax</taxon>
    </lineage>
</organism>
<dbReference type="AlphaFoldDB" id="A0A6N7LUJ2"/>
<dbReference type="PRINTS" id="PR00032">
    <property type="entry name" value="HTHARAC"/>
</dbReference>
<dbReference type="InterPro" id="IPR032687">
    <property type="entry name" value="AraC-type_N"/>
</dbReference>
<evidence type="ECO:0000256" key="1">
    <source>
        <dbReference type="ARBA" id="ARBA00023015"/>
    </source>
</evidence>
<evidence type="ECO:0000313" key="5">
    <source>
        <dbReference type="EMBL" id="MQX53992.1"/>
    </source>
</evidence>
<keyword evidence="3" id="KW-0804">Transcription</keyword>
<dbReference type="PANTHER" id="PTHR47894:SF1">
    <property type="entry name" value="HTH-TYPE TRANSCRIPTIONAL REGULATOR VQSM"/>
    <property type="match status" value="1"/>
</dbReference>
<keyword evidence="2" id="KW-0238">DNA-binding</keyword>
<name>A0A6N7LUJ2_9GAMM</name>
<dbReference type="GO" id="GO:0000976">
    <property type="term" value="F:transcription cis-regulatory region binding"/>
    <property type="evidence" value="ECO:0007669"/>
    <property type="project" value="TreeGrafter"/>
</dbReference>
<dbReference type="GO" id="GO:0005829">
    <property type="term" value="C:cytosol"/>
    <property type="evidence" value="ECO:0007669"/>
    <property type="project" value="TreeGrafter"/>
</dbReference>
<evidence type="ECO:0000313" key="6">
    <source>
        <dbReference type="Proteomes" id="UP000469421"/>
    </source>
</evidence>
<dbReference type="RefSeq" id="WP_153501321.1">
    <property type="nucleotide sequence ID" value="NZ_WIRE01000001.1"/>
</dbReference>
<protein>
    <submittedName>
        <fullName evidence="5">Helix-turn-helix domain-containing protein</fullName>
    </submittedName>
</protein>
<dbReference type="InterPro" id="IPR009057">
    <property type="entry name" value="Homeodomain-like_sf"/>
</dbReference>
<dbReference type="Proteomes" id="UP000469421">
    <property type="component" value="Unassembled WGS sequence"/>
</dbReference>
<keyword evidence="1" id="KW-0805">Transcription regulation</keyword>
<dbReference type="InterPro" id="IPR020449">
    <property type="entry name" value="Tscrpt_reg_AraC-type_HTH"/>
</dbReference>
<dbReference type="SUPFAM" id="SSF46689">
    <property type="entry name" value="Homeodomain-like"/>
    <property type="match status" value="1"/>
</dbReference>
<dbReference type="Pfam" id="PF12833">
    <property type="entry name" value="HTH_18"/>
    <property type="match status" value="1"/>
</dbReference>
<comment type="caution">
    <text evidence="5">The sequence shown here is derived from an EMBL/GenBank/DDBJ whole genome shotgun (WGS) entry which is preliminary data.</text>
</comment>
<dbReference type="EMBL" id="WIRE01000001">
    <property type="protein sequence ID" value="MQX53992.1"/>
    <property type="molecule type" value="Genomic_DNA"/>
</dbReference>
<accession>A0A6N7LUJ2</accession>
<evidence type="ECO:0000259" key="4">
    <source>
        <dbReference type="PROSITE" id="PS01124"/>
    </source>
</evidence>
<sequence>MDEELYVTGIAVSQFYHGSEQMGLPSREILHGVGLSPDALQPLAHTPTKKFEDFILELAIESGDEMLGFHCGLHVSPMALGVFPSLIFGSMTIRQAIETCVRYQELITGNTAGLVLSAMGNDLRIEFIQAYRNPVVLRHATEGGAAMLVSIMRYFLARHDLPLINLALAHHPVSPDAKDQLEAFFLCPVAFGKEITAGQIGQDVLNVPLSAVCVDGANLAEEVARSQLKQTRDASIWLTQVRLLVMDLMRRGLLRRELAADRLNMSVRTLDRRLADEGFTWQQLVDGIRSKRASEMVLRTDTTIRDAAVELGFSDVRSFQRRFRHWFGVSPSEFREQKTQP</sequence>
<dbReference type="Pfam" id="PF12625">
    <property type="entry name" value="Arabinose_bd"/>
    <property type="match status" value="1"/>
</dbReference>